<dbReference type="AlphaFoldDB" id="A0A834IY08"/>
<reference evidence="2" key="1">
    <citation type="submission" date="2020-08" db="EMBL/GenBank/DDBJ databases">
        <title>Genome sequencing and assembly of the red palm weevil Rhynchophorus ferrugineus.</title>
        <authorList>
            <person name="Dias G.B."/>
            <person name="Bergman C.M."/>
            <person name="Manee M."/>
        </authorList>
    </citation>
    <scope>NUCLEOTIDE SEQUENCE</scope>
    <source>
        <strain evidence="2">AA-2017</strain>
        <tissue evidence="2">Whole larva</tissue>
    </source>
</reference>
<proteinExistence type="predicted"/>
<evidence type="ECO:0000313" key="2">
    <source>
        <dbReference type="EMBL" id="KAF7287838.1"/>
    </source>
</evidence>
<accession>A0A834IY08</accession>
<name>A0A834IY08_RHYFE</name>
<evidence type="ECO:0000313" key="3">
    <source>
        <dbReference type="Proteomes" id="UP000625711"/>
    </source>
</evidence>
<organism evidence="2 3">
    <name type="scientific">Rhynchophorus ferrugineus</name>
    <name type="common">Red palm weevil</name>
    <name type="synonym">Curculio ferrugineus</name>
    <dbReference type="NCBI Taxonomy" id="354439"/>
    <lineage>
        <taxon>Eukaryota</taxon>
        <taxon>Metazoa</taxon>
        <taxon>Ecdysozoa</taxon>
        <taxon>Arthropoda</taxon>
        <taxon>Hexapoda</taxon>
        <taxon>Insecta</taxon>
        <taxon>Pterygota</taxon>
        <taxon>Neoptera</taxon>
        <taxon>Endopterygota</taxon>
        <taxon>Coleoptera</taxon>
        <taxon>Polyphaga</taxon>
        <taxon>Cucujiformia</taxon>
        <taxon>Curculionidae</taxon>
        <taxon>Dryophthorinae</taxon>
        <taxon>Rhynchophorus</taxon>
    </lineage>
</organism>
<dbReference type="EMBL" id="JAACXV010000002">
    <property type="protein sequence ID" value="KAF7287838.1"/>
    <property type="molecule type" value="Genomic_DNA"/>
</dbReference>
<sequence length="81" mass="9177">MPAKQKQDQIQPVPNENVVDRGPKDPGRARCHGTRGPGRTFFKRRWLDEEGDGSYVGGRFRKRKGIKQVIQLTVPVVADHL</sequence>
<feature type="region of interest" description="Disordered" evidence="1">
    <location>
        <begin position="1"/>
        <end position="36"/>
    </location>
</feature>
<keyword evidence="3" id="KW-1185">Reference proteome</keyword>
<gene>
    <name evidence="2" type="ORF">GWI33_000191</name>
</gene>
<feature type="compositionally biased region" description="Basic and acidic residues" evidence="1">
    <location>
        <begin position="18"/>
        <end position="28"/>
    </location>
</feature>
<comment type="caution">
    <text evidence="2">The sequence shown here is derived from an EMBL/GenBank/DDBJ whole genome shotgun (WGS) entry which is preliminary data.</text>
</comment>
<evidence type="ECO:0000256" key="1">
    <source>
        <dbReference type="SAM" id="MobiDB-lite"/>
    </source>
</evidence>
<protein>
    <submittedName>
        <fullName evidence="2">Uncharacterized protein</fullName>
    </submittedName>
</protein>
<dbReference type="Proteomes" id="UP000625711">
    <property type="component" value="Unassembled WGS sequence"/>
</dbReference>